<organism evidence="2 3">
    <name type="scientific">Colletotrichum spinosum</name>
    <dbReference type="NCBI Taxonomy" id="1347390"/>
    <lineage>
        <taxon>Eukaryota</taxon>
        <taxon>Fungi</taxon>
        <taxon>Dikarya</taxon>
        <taxon>Ascomycota</taxon>
        <taxon>Pezizomycotina</taxon>
        <taxon>Sordariomycetes</taxon>
        <taxon>Hypocreomycetidae</taxon>
        <taxon>Glomerellales</taxon>
        <taxon>Glomerellaceae</taxon>
        <taxon>Colletotrichum</taxon>
        <taxon>Colletotrichum orbiculare species complex</taxon>
    </lineage>
</organism>
<reference evidence="2 3" key="1">
    <citation type="submission" date="2018-11" db="EMBL/GenBank/DDBJ databases">
        <title>Genome sequence and assembly of Colletotrichum spinosum.</title>
        <authorList>
            <person name="Gan P."/>
            <person name="Shirasu K."/>
        </authorList>
    </citation>
    <scope>NUCLEOTIDE SEQUENCE [LARGE SCALE GENOMIC DNA]</scope>
    <source>
        <strain evidence="2 3">CBS 515.97</strain>
    </source>
</reference>
<evidence type="ECO:0000313" key="2">
    <source>
        <dbReference type="EMBL" id="TDZ33247.1"/>
    </source>
</evidence>
<gene>
    <name evidence="2" type="ORF">C8035_v011713</name>
</gene>
<accession>A0A4R8Q4A5</accession>
<sequence>MLLRENMDVLLAGVPLSTLPRTFQDIIELAASLDIYHVWIDSLCIIQDSKEDWEAEAARMASVYLGAHVTISATAADDCTTGTLFNSMLRYPVHIEPSWTGLGDSLEMQIPFRFVDETSFSRHVLLRTIFNRGWVFQERILSPKVIHCASDQLWWFSMSDAKGFAYNETCMGYNFHVGTLPGLIQSVSPSELYSVTPDLDVSRAGTVWWNLIEDYATRVFTYDSDRLVAFGGIASAYQRLSGLHEQAYLAGFWRHTLSKDLLWTVRQGRRSCPPQCYRAPTWSWASMEPFHCQSHRFSVSPVFAGPESANNRSSGPLATIEDAAVETSSSPFGSAIGGYIVLHCPLVRAELSARLMDVPETYMFRAHATEVHSEFFPGGILKYQANKLSLHRRGDVNRLETMCAETRHPTHLTLDDALPFQCSVGESIVYLAVLEQHWNGNGLEAIGAHALVLEKGLQSGEYRRIGYVLLRRDILYPLSLYGTFGAFESLEQDEYLRVGNNPGYYVFRVV</sequence>
<dbReference type="PANTHER" id="PTHR33112">
    <property type="entry name" value="DOMAIN PROTEIN, PUTATIVE-RELATED"/>
    <property type="match status" value="1"/>
</dbReference>
<dbReference type="Proteomes" id="UP000295083">
    <property type="component" value="Unassembled WGS sequence"/>
</dbReference>
<dbReference type="PANTHER" id="PTHR33112:SF16">
    <property type="entry name" value="HETEROKARYON INCOMPATIBILITY DOMAIN-CONTAINING PROTEIN"/>
    <property type="match status" value="1"/>
</dbReference>
<protein>
    <recommendedName>
        <fullName evidence="1">Heterokaryon incompatibility domain-containing protein</fullName>
    </recommendedName>
</protein>
<proteinExistence type="predicted"/>
<comment type="caution">
    <text evidence="2">The sequence shown here is derived from an EMBL/GenBank/DDBJ whole genome shotgun (WGS) entry which is preliminary data.</text>
</comment>
<dbReference type="AlphaFoldDB" id="A0A4R8Q4A5"/>
<feature type="domain" description="Heterokaryon incompatibility" evidence="1">
    <location>
        <begin position="16"/>
        <end position="138"/>
    </location>
</feature>
<evidence type="ECO:0000313" key="3">
    <source>
        <dbReference type="Proteomes" id="UP000295083"/>
    </source>
</evidence>
<evidence type="ECO:0000259" key="1">
    <source>
        <dbReference type="Pfam" id="PF06985"/>
    </source>
</evidence>
<keyword evidence="3" id="KW-1185">Reference proteome</keyword>
<dbReference type="Pfam" id="PF06985">
    <property type="entry name" value="HET"/>
    <property type="match status" value="1"/>
</dbReference>
<dbReference type="InterPro" id="IPR010730">
    <property type="entry name" value="HET"/>
</dbReference>
<dbReference type="EMBL" id="QAPG01000068">
    <property type="protein sequence ID" value="TDZ33247.1"/>
    <property type="molecule type" value="Genomic_DNA"/>
</dbReference>
<name>A0A4R8Q4A5_9PEZI</name>